<sequence length="144" mass="17021">MEEWIREYFDEVLREFRRIRERIDSLERSFFPTFFGAEEKSTVPLYEVRRYADRVVVCADLAGVKRKEDIDISLEGTTLRIEAKLQRAFTMSDFVFGKQGIEKYRLEVPLPESADRDAIKASFRRGILEVVIPLKQKRVKIKVE</sequence>
<dbReference type="AlphaFoldDB" id="A0A7C4D2N6"/>
<reference evidence="4" key="1">
    <citation type="journal article" date="2020" name="mSystems">
        <title>Genome- and Community-Level Interaction Insights into Carbon Utilization and Element Cycling Functions of Hydrothermarchaeota in Hydrothermal Sediment.</title>
        <authorList>
            <person name="Zhou Z."/>
            <person name="Liu Y."/>
            <person name="Xu W."/>
            <person name="Pan J."/>
            <person name="Luo Z.H."/>
            <person name="Li M."/>
        </authorList>
    </citation>
    <scope>NUCLEOTIDE SEQUENCE</scope>
    <source>
        <strain evidence="4">SpSt-649</strain>
    </source>
</reference>
<proteinExistence type="inferred from homology"/>
<comment type="similarity">
    <text evidence="1 2">Belongs to the small heat shock protein (HSP20) family.</text>
</comment>
<dbReference type="Gene3D" id="2.60.40.790">
    <property type="match status" value="1"/>
</dbReference>
<dbReference type="PROSITE" id="PS01031">
    <property type="entry name" value="SHSP"/>
    <property type="match status" value="1"/>
</dbReference>
<gene>
    <name evidence="4" type="ORF">ENU21_04930</name>
</gene>
<evidence type="ECO:0000256" key="1">
    <source>
        <dbReference type="PROSITE-ProRule" id="PRU00285"/>
    </source>
</evidence>
<protein>
    <submittedName>
        <fullName evidence="4">Hsp20/alpha crystallin family protein</fullName>
    </submittedName>
</protein>
<evidence type="ECO:0000256" key="2">
    <source>
        <dbReference type="RuleBase" id="RU003616"/>
    </source>
</evidence>
<dbReference type="InterPro" id="IPR002068">
    <property type="entry name" value="A-crystallin/Hsp20_dom"/>
</dbReference>
<dbReference type="CDD" id="cd06464">
    <property type="entry name" value="ACD_sHsps-like"/>
    <property type="match status" value="1"/>
</dbReference>
<name>A0A7C4D2N6_THEPE</name>
<accession>A0A7C4D2N6</accession>
<organism evidence="4">
    <name type="scientific">Thermofilum pendens</name>
    <dbReference type="NCBI Taxonomy" id="2269"/>
    <lineage>
        <taxon>Archaea</taxon>
        <taxon>Thermoproteota</taxon>
        <taxon>Thermoprotei</taxon>
        <taxon>Thermofilales</taxon>
        <taxon>Thermofilaceae</taxon>
        <taxon>Thermofilum</taxon>
    </lineage>
</organism>
<dbReference type="EMBL" id="DTBQ01000140">
    <property type="protein sequence ID" value="HGM47074.1"/>
    <property type="molecule type" value="Genomic_DNA"/>
</dbReference>
<feature type="domain" description="SHSP" evidence="3">
    <location>
        <begin position="36"/>
        <end position="144"/>
    </location>
</feature>
<evidence type="ECO:0000313" key="4">
    <source>
        <dbReference type="EMBL" id="HGM47074.1"/>
    </source>
</evidence>
<dbReference type="SUPFAM" id="SSF49764">
    <property type="entry name" value="HSP20-like chaperones"/>
    <property type="match status" value="1"/>
</dbReference>
<dbReference type="Pfam" id="PF00011">
    <property type="entry name" value="HSP20"/>
    <property type="match status" value="1"/>
</dbReference>
<comment type="caution">
    <text evidence="4">The sequence shown here is derived from an EMBL/GenBank/DDBJ whole genome shotgun (WGS) entry which is preliminary data.</text>
</comment>
<dbReference type="InterPro" id="IPR008978">
    <property type="entry name" value="HSP20-like_chaperone"/>
</dbReference>
<evidence type="ECO:0000259" key="3">
    <source>
        <dbReference type="PROSITE" id="PS01031"/>
    </source>
</evidence>